<evidence type="ECO:0000256" key="7">
    <source>
        <dbReference type="ARBA" id="ARBA00022842"/>
    </source>
</evidence>
<evidence type="ECO:0000256" key="3">
    <source>
        <dbReference type="ARBA" id="ARBA00022722"/>
    </source>
</evidence>
<evidence type="ECO:0000256" key="13">
    <source>
        <dbReference type="ARBA" id="ARBA00038592"/>
    </source>
</evidence>
<comment type="similarity">
    <text evidence="12">Belongs to the bacterial reverse transcriptase family.</text>
</comment>
<dbReference type="RefSeq" id="WP_207860288.1">
    <property type="nucleotide sequence ID" value="NZ_JAFREP010000016.1"/>
</dbReference>
<organism evidence="16 17">
    <name type="scientific">Acanthopleuribacter pedis</name>
    <dbReference type="NCBI Taxonomy" id="442870"/>
    <lineage>
        <taxon>Bacteria</taxon>
        <taxon>Pseudomonadati</taxon>
        <taxon>Acidobacteriota</taxon>
        <taxon>Holophagae</taxon>
        <taxon>Acanthopleuribacterales</taxon>
        <taxon>Acanthopleuribacteraceae</taxon>
        <taxon>Acanthopleuribacter</taxon>
    </lineage>
</organism>
<evidence type="ECO:0000256" key="14">
    <source>
        <dbReference type="HAMAP-Rule" id="MF_01470"/>
    </source>
</evidence>
<keyword evidence="6 14" id="KW-0378">Hydrolase</keyword>
<evidence type="ECO:0000256" key="12">
    <source>
        <dbReference type="ARBA" id="ARBA00034120"/>
    </source>
</evidence>
<evidence type="ECO:0000256" key="1">
    <source>
        <dbReference type="ARBA" id="ARBA00022679"/>
    </source>
</evidence>
<dbReference type="GO" id="GO:0003677">
    <property type="term" value="F:DNA binding"/>
    <property type="evidence" value="ECO:0007669"/>
    <property type="project" value="UniProtKB-KW"/>
</dbReference>
<dbReference type="InterPro" id="IPR050646">
    <property type="entry name" value="Cas1"/>
</dbReference>
<keyword evidence="11 14" id="KW-0464">Manganese</keyword>
<feature type="binding site" evidence="14">
    <location>
        <position position="436"/>
    </location>
    <ligand>
        <name>Mn(2+)</name>
        <dbReference type="ChEBI" id="CHEBI:29035"/>
    </ligand>
</feature>
<keyword evidence="4 14" id="KW-0479">Metal-binding</keyword>
<dbReference type="PANTHER" id="PTHR34353:SF2">
    <property type="entry name" value="CRISPR-ASSOCIATED ENDONUCLEASE CAS1 1"/>
    <property type="match status" value="1"/>
</dbReference>
<dbReference type="Proteomes" id="UP000664417">
    <property type="component" value="Unassembled WGS sequence"/>
</dbReference>
<gene>
    <name evidence="14 16" type="primary">cas1</name>
    <name evidence="16" type="ORF">J3U88_17800</name>
</gene>
<dbReference type="EMBL" id="JAFREP010000016">
    <property type="protein sequence ID" value="MBO1320334.1"/>
    <property type="molecule type" value="Genomic_DNA"/>
</dbReference>
<keyword evidence="5 14" id="KW-0255">Endonuclease</keyword>
<evidence type="ECO:0000313" key="17">
    <source>
        <dbReference type="Proteomes" id="UP000664417"/>
    </source>
</evidence>
<keyword evidence="1" id="KW-0808">Transferase</keyword>
<dbReference type="PROSITE" id="PS50878">
    <property type="entry name" value="RT_POL"/>
    <property type="match status" value="1"/>
</dbReference>
<dbReference type="PRINTS" id="PR00866">
    <property type="entry name" value="RNADNAPOLMS"/>
</dbReference>
<dbReference type="InterPro" id="IPR000123">
    <property type="entry name" value="Reverse_transcriptase_msDNA"/>
</dbReference>
<protein>
    <recommendedName>
        <fullName evidence="14">CRISPR-associated endonuclease Cas1</fullName>
        <ecNumber evidence="14">3.1.-.-</ecNumber>
    </recommendedName>
</protein>
<dbReference type="GO" id="GO:0016787">
    <property type="term" value="F:hydrolase activity"/>
    <property type="evidence" value="ECO:0007669"/>
    <property type="project" value="UniProtKB-KW"/>
</dbReference>
<evidence type="ECO:0000313" key="16">
    <source>
        <dbReference type="EMBL" id="MBO1320334.1"/>
    </source>
</evidence>
<dbReference type="GO" id="GO:0043571">
    <property type="term" value="P:maintenance of CRISPR repeat elements"/>
    <property type="evidence" value="ECO:0007669"/>
    <property type="project" value="UniProtKB-UniRule"/>
</dbReference>
<evidence type="ECO:0000256" key="5">
    <source>
        <dbReference type="ARBA" id="ARBA00022759"/>
    </source>
</evidence>
<dbReference type="GO" id="GO:0003964">
    <property type="term" value="F:RNA-directed DNA polymerase activity"/>
    <property type="evidence" value="ECO:0007669"/>
    <property type="project" value="UniProtKB-KW"/>
</dbReference>
<dbReference type="NCBIfam" id="TIGR00287">
    <property type="entry name" value="cas1"/>
    <property type="match status" value="1"/>
</dbReference>
<accession>A0A8J7QA99</accession>
<evidence type="ECO:0000256" key="9">
    <source>
        <dbReference type="ARBA" id="ARBA00023118"/>
    </source>
</evidence>
<dbReference type="HAMAP" id="MF_01470">
    <property type="entry name" value="Cas1"/>
    <property type="match status" value="1"/>
</dbReference>
<evidence type="ECO:0000256" key="4">
    <source>
        <dbReference type="ARBA" id="ARBA00022723"/>
    </source>
</evidence>
<dbReference type="Pfam" id="PF01867">
    <property type="entry name" value="Cas_Cas1"/>
    <property type="match status" value="1"/>
</dbReference>
<comment type="function">
    <text evidence="14">CRISPR (clustered regularly interspaced short palindromic repeat), is an adaptive immune system that provides protection against mobile genetic elements (viruses, transposable elements and conjugative plasmids). CRISPR clusters contain spacers, sequences complementary to antecedent mobile elements, and target invading nucleic acids. CRISPR clusters are transcribed and processed into CRISPR RNA (crRNA). Acts as a dsDNA endonuclease. Involved in the integration of spacer DNA into the CRISPR cassette.</text>
</comment>
<proteinExistence type="inferred from homology"/>
<keyword evidence="7 14" id="KW-0460">Magnesium</keyword>
<feature type="binding site" evidence="14">
    <location>
        <position position="500"/>
    </location>
    <ligand>
        <name>Mn(2+)</name>
        <dbReference type="ChEBI" id="CHEBI:29035"/>
    </ligand>
</feature>
<comment type="cofactor">
    <cofactor evidence="14">
        <name>Mg(2+)</name>
        <dbReference type="ChEBI" id="CHEBI:18420"/>
    </cofactor>
    <cofactor evidence="14">
        <name>Mn(2+)</name>
        <dbReference type="ChEBI" id="CHEBI:29035"/>
    </cofactor>
</comment>
<dbReference type="EC" id="3.1.-.-" evidence="14"/>
<keyword evidence="8" id="KW-0695">RNA-directed DNA polymerase</keyword>
<feature type="binding site" evidence="14">
    <location>
        <position position="515"/>
    </location>
    <ligand>
        <name>Mn(2+)</name>
        <dbReference type="ChEBI" id="CHEBI:29035"/>
    </ligand>
</feature>
<dbReference type="GO" id="GO:0004519">
    <property type="term" value="F:endonuclease activity"/>
    <property type="evidence" value="ECO:0007669"/>
    <property type="project" value="UniProtKB-UniRule"/>
</dbReference>
<dbReference type="InterPro" id="IPR000477">
    <property type="entry name" value="RT_dom"/>
</dbReference>
<evidence type="ECO:0000256" key="8">
    <source>
        <dbReference type="ARBA" id="ARBA00022918"/>
    </source>
</evidence>
<reference evidence="16" key="1">
    <citation type="submission" date="2021-03" db="EMBL/GenBank/DDBJ databases">
        <authorList>
            <person name="Wang G."/>
        </authorList>
    </citation>
    <scope>NUCLEOTIDE SEQUENCE</scope>
    <source>
        <strain evidence="16">KCTC 12899</strain>
    </source>
</reference>
<keyword evidence="10 14" id="KW-0238">DNA-binding</keyword>
<dbReference type="GO" id="GO:0003723">
    <property type="term" value="F:RNA binding"/>
    <property type="evidence" value="ECO:0007669"/>
    <property type="project" value="InterPro"/>
</dbReference>
<comment type="subunit">
    <text evidence="13 14">Homodimer, forms a heterotetramer with a Cas2 homodimer.</text>
</comment>
<evidence type="ECO:0000256" key="2">
    <source>
        <dbReference type="ARBA" id="ARBA00022695"/>
    </source>
</evidence>
<dbReference type="Pfam" id="PF00078">
    <property type="entry name" value="RVT_1"/>
    <property type="match status" value="1"/>
</dbReference>
<feature type="domain" description="Reverse transcriptase" evidence="15">
    <location>
        <begin position="1"/>
        <end position="258"/>
    </location>
</feature>
<keyword evidence="3 14" id="KW-0540">Nuclease</keyword>
<evidence type="ECO:0000256" key="10">
    <source>
        <dbReference type="ARBA" id="ARBA00023125"/>
    </source>
</evidence>
<sequence>MLDRDALRATLETMADASPGPDGITPADLLLMGRGVLDTLCVDLQEGRYQPGGETTYQVSKADGGYRRLNIGNVVDRLLQKRAAHLLTPCIDHFLTEACYAYRKGFGRERALAALRGALASGYRHGIKADIQAFFDTVSRPRLWSLLTALFPREPLLDLLVNWLPAAPGKRGLPQGNPLSPMLSNLYLEAFDTALQRRGLKLIRYADDFVLLSREPLAPETLQEWVTAALGPLKLTVAPHKTQAIKPGQAWVFLGYQVTDGEAVEKRAVPDEAQWYPVQQSPSLRGQVVYLTARHHSTYNHGGNLVITTVQGRHTAIPWASIRTIVNIGRHRLSGSVLRRALNQKVPVFFQKLLGGMEGMLVPQPGLHQAPLIVLQQQRFSEEATCLAWARGILAAKICNRAVVLKRHGIDPGFRKTAVVQRLEKAGDAAALRGVEGHYAAAYFAAFAQLVDPFRFTHRVYRPPDGPVNAMLSLAYMLLYHRVNAALIRAGLDSRHGFFHEGRGSHAALASDMMEELRFLADRTVVAVIRMGMIQPDDFEPDQRGQRARLTQKAFSVFVKRFEHVLAGTFQNDKTGKPQDYNAYIEDMAGKVGAALKLGVIYEPRWMR</sequence>
<keyword evidence="9 14" id="KW-0051">Antiviral defense</keyword>
<dbReference type="SUPFAM" id="SSF56672">
    <property type="entry name" value="DNA/RNA polymerases"/>
    <property type="match status" value="1"/>
</dbReference>
<dbReference type="GO" id="GO:0051607">
    <property type="term" value="P:defense response to virus"/>
    <property type="evidence" value="ECO:0007669"/>
    <property type="project" value="UniProtKB-UniRule"/>
</dbReference>
<dbReference type="Gene3D" id="1.20.120.920">
    <property type="entry name" value="CRISPR-associated endonuclease Cas1, C-terminal domain"/>
    <property type="match status" value="1"/>
</dbReference>
<dbReference type="CDD" id="cd09634">
    <property type="entry name" value="Cas1_I-II-III"/>
    <property type="match status" value="1"/>
</dbReference>
<dbReference type="AlphaFoldDB" id="A0A8J7QA99"/>
<comment type="caution">
    <text evidence="16">The sequence shown here is derived from an EMBL/GenBank/DDBJ whole genome shotgun (WGS) entry which is preliminary data.</text>
</comment>
<keyword evidence="2" id="KW-0548">Nucleotidyltransferase</keyword>
<dbReference type="InterPro" id="IPR002729">
    <property type="entry name" value="CRISPR-assoc_Cas1"/>
</dbReference>
<dbReference type="CDD" id="cd01651">
    <property type="entry name" value="RT_G2_intron"/>
    <property type="match status" value="1"/>
</dbReference>
<dbReference type="InterPro" id="IPR043502">
    <property type="entry name" value="DNA/RNA_pol_sf"/>
</dbReference>
<evidence type="ECO:0000256" key="11">
    <source>
        <dbReference type="ARBA" id="ARBA00023211"/>
    </source>
</evidence>
<dbReference type="PANTHER" id="PTHR34353">
    <property type="entry name" value="CRISPR-ASSOCIATED ENDONUCLEASE CAS1 1"/>
    <property type="match status" value="1"/>
</dbReference>
<name>A0A8J7QA99_9BACT</name>
<evidence type="ECO:0000256" key="6">
    <source>
        <dbReference type="ARBA" id="ARBA00022801"/>
    </source>
</evidence>
<keyword evidence="17" id="KW-1185">Reference proteome</keyword>
<evidence type="ECO:0000259" key="15">
    <source>
        <dbReference type="PROSITE" id="PS50878"/>
    </source>
</evidence>
<dbReference type="InterPro" id="IPR042206">
    <property type="entry name" value="CRISPR-assoc_Cas1_C"/>
</dbReference>
<comment type="similarity">
    <text evidence="14">Belongs to the CRISPR-associated endonuclease Cas1 family.</text>
</comment>
<dbReference type="GO" id="GO:0046872">
    <property type="term" value="F:metal ion binding"/>
    <property type="evidence" value="ECO:0007669"/>
    <property type="project" value="UniProtKB-UniRule"/>
</dbReference>